<dbReference type="GO" id="GO:0005789">
    <property type="term" value="C:endoplasmic reticulum membrane"/>
    <property type="evidence" value="ECO:0007669"/>
    <property type="project" value="UniProtKB-SubCell"/>
</dbReference>
<organism evidence="15 16">
    <name type="scientific">Umbelopsis vinacea</name>
    <dbReference type="NCBI Taxonomy" id="44442"/>
    <lineage>
        <taxon>Eukaryota</taxon>
        <taxon>Fungi</taxon>
        <taxon>Fungi incertae sedis</taxon>
        <taxon>Mucoromycota</taxon>
        <taxon>Mucoromycotina</taxon>
        <taxon>Umbelopsidomycetes</taxon>
        <taxon>Umbelopsidales</taxon>
        <taxon>Umbelopsidaceae</taxon>
        <taxon>Umbelopsis</taxon>
    </lineage>
</organism>
<comment type="subcellular location">
    <subcellularLocation>
        <location evidence="1 11">Endoplasmic reticulum membrane</location>
        <topology evidence="1 11">Multi-pass membrane protein</topology>
    </subcellularLocation>
</comment>
<evidence type="ECO:0000256" key="7">
    <source>
        <dbReference type="ARBA" id="ARBA00022927"/>
    </source>
</evidence>
<evidence type="ECO:0000256" key="5">
    <source>
        <dbReference type="ARBA" id="ARBA00022824"/>
    </source>
</evidence>
<keyword evidence="16" id="KW-1185">Reference proteome</keyword>
<sequence length="215" mass="25184">MSTIPYTMVFVLLVFEMLIFGLLVIPLPRHWRSALVNFISTSPLIARGIHLLKILFVFVLLLFIDAVNRLQKHQAAPVESGNMYGHDPRLDSSLAAKKFYTQRNMYLTGFTLFLSLILERTFNLVLTSVQQQDEIARLKSHNTSTSTDHDRRMSDIVETHKEELRKLKKEIERKEVDLETLKKQCQQQSEEYFRLADRHNELERQGLPTEKRKDK</sequence>
<evidence type="ECO:0000256" key="1">
    <source>
        <dbReference type="ARBA" id="ARBA00004477"/>
    </source>
</evidence>
<dbReference type="AlphaFoldDB" id="A0A8H7PNE7"/>
<dbReference type="PANTHER" id="PTHR12701">
    <property type="entry name" value="BCR-ASSOCIATED PROTEIN, BAP"/>
    <property type="match status" value="1"/>
</dbReference>
<name>A0A8H7PNE7_9FUNG</name>
<dbReference type="InterPro" id="IPR041672">
    <property type="entry name" value="Bap31/Bap29_C"/>
</dbReference>
<evidence type="ECO:0000256" key="11">
    <source>
        <dbReference type="RuleBase" id="RU367026"/>
    </source>
</evidence>
<dbReference type="PANTHER" id="PTHR12701:SF20">
    <property type="entry name" value="ENDOPLASMIC RETICULUM TRANSMEMBRANE PROTEIN"/>
    <property type="match status" value="1"/>
</dbReference>
<keyword evidence="5 11" id="KW-0256">Endoplasmic reticulum</keyword>
<reference evidence="15" key="1">
    <citation type="submission" date="2020-12" db="EMBL/GenBank/DDBJ databases">
        <title>Metabolic potential, ecology and presence of endohyphal bacteria is reflected in genomic diversity of Mucoromycotina.</title>
        <authorList>
            <person name="Muszewska A."/>
            <person name="Okrasinska A."/>
            <person name="Steczkiewicz K."/>
            <person name="Drgas O."/>
            <person name="Orlowska M."/>
            <person name="Perlinska-Lenart U."/>
            <person name="Aleksandrzak-Piekarczyk T."/>
            <person name="Szatraj K."/>
            <person name="Zielenkiewicz U."/>
            <person name="Pilsyk S."/>
            <person name="Malc E."/>
            <person name="Mieczkowski P."/>
            <person name="Kruszewska J.S."/>
            <person name="Biernat P."/>
            <person name="Pawlowska J."/>
        </authorList>
    </citation>
    <scope>NUCLEOTIDE SEQUENCE</scope>
    <source>
        <strain evidence="15">WA0000051536</strain>
    </source>
</reference>
<evidence type="ECO:0000256" key="4">
    <source>
        <dbReference type="ARBA" id="ARBA00022692"/>
    </source>
</evidence>
<proteinExistence type="inferred from homology"/>
<feature type="domain" description="Bap31/Bap29 cytoplasmic coiled-coil" evidence="14">
    <location>
        <begin position="162"/>
        <end position="214"/>
    </location>
</feature>
<gene>
    <name evidence="15" type="ORF">INT44_007263</name>
</gene>
<evidence type="ECO:0000256" key="6">
    <source>
        <dbReference type="ARBA" id="ARBA00022892"/>
    </source>
</evidence>
<feature type="transmembrane region" description="Helical" evidence="11">
    <location>
        <begin position="45"/>
        <end position="64"/>
    </location>
</feature>
<feature type="domain" description="BAP29/BAP31 transmembrane" evidence="13">
    <location>
        <begin position="3"/>
        <end position="136"/>
    </location>
</feature>
<keyword evidence="9 12" id="KW-0175">Coiled coil</keyword>
<evidence type="ECO:0000259" key="13">
    <source>
        <dbReference type="Pfam" id="PF05529"/>
    </source>
</evidence>
<protein>
    <recommendedName>
        <fullName evidence="11">Endoplasmic reticulum transmembrane protein</fullName>
    </recommendedName>
</protein>
<keyword evidence="10 11" id="KW-0472">Membrane</keyword>
<dbReference type="GO" id="GO:0006888">
    <property type="term" value="P:endoplasmic reticulum to Golgi vesicle-mediated transport"/>
    <property type="evidence" value="ECO:0007669"/>
    <property type="project" value="UniProtKB-UniRule"/>
</dbReference>
<feature type="transmembrane region" description="Helical" evidence="11">
    <location>
        <begin position="7"/>
        <end position="25"/>
    </location>
</feature>
<dbReference type="InterPro" id="IPR040463">
    <property type="entry name" value="BAP29/BAP31_N"/>
</dbReference>
<dbReference type="OrthoDB" id="435607at2759"/>
<feature type="coiled-coil region" evidence="12">
    <location>
        <begin position="154"/>
        <end position="205"/>
    </location>
</feature>
<evidence type="ECO:0000259" key="14">
    <source>
        <dbReference type="Pfam" id="PF18035"/>
    </source>
</evidence>
<evidence type="ECO:0000256" key="9">
    <source>
        <dbReference type="ARBA" id="ARBA00023054"/>
    </source>
</evidence>
<comment type="similarity">
    <text evidence="2 11">Belongs to the BCAP29/BCAP31 family.</text>
</comment>
<evidence type="ECO:0000256" key="3">
    <source>
        <dbReference type="ARBA" id="ARBA00022448"/>
    </source>
</evidence>
<comment type="caution">
    <text evidence="15">The sequence shown here is derived from an EMBL/GenBank/DDBJ whole genome shotgun (WGS) entry which is preliminary data.</text>
</comment>
<evidence type="ECO:0000256" key="8">
    <source>
        <dbReference type="ARBA" id="ARBA00022989"/>
    </source>
</evidence>
<evidence type="ECO:0000256" key="10">
    <source>
        <dbReference type="ARBA" id="ARBA00023136"/>
    </source>
</evidence>
<keyword evidence="7 11" id="KW-0653">Protein transport</keyword>
<dbReference type="InterPro" id="IPR008417">
    <property type="entry name" value="BAP29/BAP31"/>
</dbReference>
<keyword evidence="3 11" id="KW-0813">Transport</keyword>
<evidence type="ECO:0000313" key="16">
    <source>
        <dbReference type="Proteomes" id="UP000612746"/>
    </source>
</evidence>
<keyword evidence="8 11" id="KW-1133">Transmembrane helix</keyword>
<accession>A0A8H7PNE7</accession>
<evidence type="ECO:0000256" key="12">
    <source>
        <dbReference type="SAM" id="Coils"/>
    </source>
</evidence>
<comment type="caution">
    <text evidence="11">Lacks conserved residue(s) required for the propagation of feature annotation.</text>
</comment>
<dbReference type="EMBL" id="JAEPRA010000013">
    <property type="protein sequence ID" value="KAG2176599.1"/>
    <property type="molecule type" value="Genomic_DNA"/>
</dbReference>
<evidence type="ECO:0000313" key="15">
    <source>
        <dbReference type="EMBL" id="KAG2176599.1"/>
    </source>
</evidence>
<dbReference type="Pfam" id="PF05529">
    <property type="entry name" value="Bap31"/>
    <property type="match status" value="1"/>
</dbReference>
<dbReference type="Pfam" id="PF18035">
    <property type="entry name" value="Bap31_Bap29_C"/>
    <property type="match status" value="1"/>
</dbReference>
<evidence type="ECO:0000256" key="2">
    <source>
        <dbReference type="ARBA" id="ARBA00007956"/>
    </source>
</evidence>
<dbReference type="GO" id="GO:0006886">
    <property type="term" value="P:intracellular protein transport"/>
    <property type="evidence" value="ECO:0007669"/>
    <property type="project" value="UniProtKB-UniRule"/>
</dbReference>
<comment type="function">
    <text evidence="11">May play a role in anterograde transport of membrane proteins from the endoplasmic reticulum to the Golgi.</text>
</comment>
<dbReference type="GO" id="GO:0070973">
    <property type="term" value="P:protein localization to endoplasmic reticulum exit site"/>
    <property type="evidence" value="ECO:0007669"/>
    <property type="project" value="UniProtKB-UniRule"/>
</dbReference>
<dbReference type="Proteomes" id="UP000612746">
    <property type="component" value="Unassembled WGS sequence"/>
</dbReference>
<keyword evidence="4 11" id="KW-0812">Transmembrane</keyword>
<dbReference type="Gene3D" id="1.20.5.110">
    <property type="match status" value="1"/>
</dbReference>
<keyword evidence="6 11" id="KW-0931">ER-Golgi transport</keyword>